<evidence type="ECO:0000313" key="3">
    <source>
        <dbReference type="Proteomes" id="UP001595693"/>
    </source>
</evidence>
<dbReference type="Proteomes" id="UP001595693">
    <property type="component" value="Unassembled WGS sequence"/>
</dbReference>
<protein>
    <submittedName>
        <fullName evidence="2">MBL fold metallo-hydrolase</fullName>
    </submittedName>
</protein>
<accession>A0ABV8D7N6</accession>
<evidence type="ECO:0000313" key="2">
    <source>
        <dbReference type="EMBL" id="MFC3934501.1"/>
    </source>
</evidence>
<keyword evidence="1" id="KW-0378">Hydrolase</keyword>
<dbReference type="EMBL" id="JBHSAJ010000018">
    <property type="protein sequence ID" value="MFC3934501.1"/>
    <property type="molecule type" value="Genomic_DNA"/>
</dbReference>
<evidence type="ECO:0000256" key="1">
    <source>
        <dbReference type="ARBA" id="ARBA00022801"/>
    </source>
</evidence>
<comment type="caution">
    <text evidence="2">The sequence shown here is derived from an EMBL/GenBank/DDBJ whole genome shotgun (WGS) entry which is preliminary data.</text>
</comment>
<keyword evidence="3" id="KW-1185">Reference proteome</keyword>
<dbReference type="PANTHER" id="PTHR43546">
    <property type="entry name" value="UPF0173 METAL-DEPENDENT HYDROLASE MJ1163-RELATED"/>
    <property type="match status" value="1"/>
</dbReference>
<dbReference type="Gene3D" id="3.60.15.10">
    <property type="entry name" value="Ribonuclease Z/Hydroxyacylglutathione hydrolase-like"/>
    <property type="match status" value="1"/>
</dbReference>
<organism evidence="2 3">
    <name type="scientific">Acidovorax facilis</name>
    <dbReference type="NCBI Taxonomy" id="12917"/>
    <lineage>
        <taxon>Bacteria</taxon>
        <taxon>Pseudomonadati</taxon>
        <taxon>Pseudomonadota</taxon>
        <taxon>Betaproteobacteria</taxon>
        <taxon>Burkholderiales</taxon>
        <taxon>Comamonadaceae</taxon>
        <taxon>Acidovorax</taxon>
    </lineage>
</organism>
<reference evidence="3" key="1">
    <citation type="journal article" date="2019" name="Int. J. Syst. Evol. Microbiol.">
        <title>The Global Catalogue of Microorganisms (GCM) 10K type strain sequencing project: providing services to taxonomists for standard genome sequencing and annotation.</title>
        <authorList>
            <consortium name="The Broad Institute Genomics Platform"/>
            <consortium name="The Broad Institute Genome Sequencing Center for Infectious Disease"/>
            <person name="Wu L."/>
            <person name="Ma J."/>
        </authorList>
    </citation>
    <scope>NUCLEOTIDE SEQUENCE [LARGE SCALE GENOMIC DNA]</scope>
    <source>
        <strain evidence="3">CCUG 2113</strain>
    </source>
</reference>
<name>A0ABV8D7N6_9BURK</name>
<dbReference type="InterPro" id="IPR036866">
    <property type="entry name" value="RibonucZ/Hydroxyglut_hydro"/>
</dbReference>
<dbReference type="InterPro" id="IPR050114">
    <property type="entry name" value="UPF0173_UPF0282_UlaG_hydrolase"/>
</dbReference>
<proteinExistence type="predicted"/>
<dbReference type="PANTHER" id="PTHR43546:SF9">
    <property type="entry name" value="L-ASCORBATE-6-PHOSPHATE LACTONASE ULAG-RELATED"/>
    <property type="match status" value="1"/>
</dbReference>
<dbReference type="RefSeq" id="WP_055398762.1">
    <property type="nucleotide sequence ID" value="NZ_JAMXAX010000073.1"/>
</dbReference>
<gene>
    <name evidence="2" type="ORF">ACFOW3_07675</name>
</gene>
<dbReference type="SUPFAM" id="SSF56281">
    <property type="entry name" value="Metallo-hydrolase/oxidoreductase"/>
    <property type="match status" value="1"/>
</dbReference>
<sequence length="270" mass="29562">MQITQLRNATVLLEFQSQGRPVGLLVDPMLAPRGSLPALRYLGTGRQRNPIVDLPEGTDALLQRVTHALITHCQRGHFDHLDRAGKRFLRERQIPVICMPRDADYLAQRGLLVWPLAGQGRQPLALGGHVTPIPCVHGTGWVGRFMEHGHGYLLELPGEPSVYLAGDTMLTSTVRDCLARLQPEVSVLPAGGARFDVGAEILMDAADMAEAAQLAHGTLVVNHLQALDHCPTTRAAVRQRAVDGGWADRLWVPEDGESRDFPCRAAIDCY</sequence>